<name>A0A6P1MFK7_9FIRM</name>
<protein>
    <submittedName>
        <fullName evidence="2">Uncharacterized protein</fullName>
    </submittedName>
</protein>
<evidence type="ECO:0000256" key="1">
    <source>
        <dbReference type="SAM" id="Phobius"/>
    </source>
</evidence>
<dbReference type="EMBL" id="CP047591">
    <property type="protein sequence ID" value="QHI73480.1"/>
    <property type="molecule type" value="Genomic_DNA"/>
</dbReference>
<dbReference type="RefSeq" id="WP_162363245.1">
    <property type="nucleotide sequence ID" value="NZ_CP047591.1"/>
</dbReference>
<evidence type="ECO:0000313" key="3">
    <source>
        <dbReference type="Proteomes" id="UP000463883"/>
    </source>
</evidence>
<dbReference type="KEGG" id="amic:Ami3637_14820"/>
<keyword evidence="1" id="KW-0812">Transmembrane</keyword>
<feature type="transmembrane region" description="Helical" evidence="1">
    <location>
        <begin position="49"/>
        <end position="69"/>
    </location>
</feature>
<keyword evidence="3" id="KW-1185">Reference proteome</keyword>
<reference evidence="2 3" key="1">
    <citation type="submission" date="2020-01" db="EMBL/GenBank/DDBJ databases">
        <title>Genomic analysis of Aminipila sp. CBA3637.</title>
        <authorList>
            <person name="Kim Y.B."/>
            <person name="Roh S.W."/>
        </authorList>
    </citation>
    <scope>NUCLEOTIDE SEQUENCE [LARGE SCALE GENOMIC DNA]</scope>
    <source>
        <strain evidence="2 3">CBA3637</strain>
    </source>
</reference>
<dbReference type="Proteomes" id="UP000463883">
    <property type="component" value="Chromosome"/>
</dbReference>
<keyword evidence="1" id="KW-0472">Membrane</keyword>
<proteinExistence type="predicted"/>
<dbReference type="AlphaFoldDB" id="A0A6P1MFK7"/>
<accession>A0A6P1MFK7</accession>
<organism evidence="2 3">
    <name type="scientific">Aminipila terrae</name>
    <dbReference type="NCBI Taxonomy" id="2697030"/>
    <lineage>
        <taxon>Bacteria</taxon>
        <taxon>Bacillati</taxon>
        <taxon>Bacillota</taxon>
        <taxon>Clostridia</taxon>
        <taxon>Peptostreptococcales</taxon>
        <taxon>Anaerovoracaceae</taxon>
        <taxon>Aminipila</taxon>
    </lineage>
</organism>
<keyword evidence="1" id="KW-1133">Transmembrane helix</keyword>
<sequence length="80" mass="9304">MTSNVSIEPSENTEDFPLLRIVSFFEGEIDASWYVDSKFNKRVSLSREFAMILIVIVLRLSIFPVYLITPSSKYLYFESL</sequence>
<gene>
    <name evidence="2" type="ORF">Ami3637_14820</name>
</gene>
<evidence type="ECO:0000313" key="2">
    <source>
        <dbReference type="EMBL" id="QHI73480.1"/>
    </source>
</evidence>